<dbReference type="InterPro" id="IPR055259">
    <property type="entry name" value="YkvP/CgeB_Glyco_trans-like"/>
</dbReference>
<proteinExistence type="predicted"/>
<sequence length="370" mass="42845">MKILFITLPDPDHQTDQLYTGLCSLLGSDKVVDFPSKPTYHDPAAKIWFVPQASSPPTSQEEIMEGLRERQFSCMCFAPRPVAFKTLDALQKSGIPLPPLILFDGEEDSRIRHELLARYPIQLYFKRDYVWGTRNRAWDFIDATRAFHWNRSLFARTHPLPLAVALPTIPPIPDMQKTFDISYTGRSSHPCRPKVVNILRRTSTFKFDGGLFRDPYDQTYKMKGTWIERAKDKYLPSIASPPPYEVARLSPSLDHPGIPPYFHQIFQSKIAVSLRGGGLTPPIRYYEIVACKTLLLSDIPYSVIPNNFIHKVHAVFFKRNLTDIVELVEYYLRHDAERQEIIEQGYQHLIKYHTCEKRAEYFLDICRKAL</sequence>
<dbReference type="EMBL" id="JAQOUE010000001">
    <property type="protein sequence ID" value="MDT7041802.1"/>
    <property type="molecule type" value="Genomic_DNA"/>
</dbReference>
<evidence type="ECO:0000313" key="2">
    <source>
        <dbReference type="EMBL" id="MDT7041802.1"/>
    </source>
</evidence>
<keyword evidence="2" id="KW-0808">Transferase</keyword>
<evidence type="ECO:0000313" key="3">
    <source>
        <dbReference type="Proteomes" id="UP001250932"/>
    </source>
</evidence>
<organism evidence="2 3">
    <name type="scientific">Candidatus Nitronereus thalassa</name>
    <dbReference type="NCBI Taxonomy" id="3020898"/>
    <lineage>
        <taxon>Bacteria</taxon>
        <taxon>Pseudomonadati</taxon>
        <taxon>Nitrospirota</taxon>
        <taxon>Nitrospiria</taxon>
        <taxon>Nitrospirales</taxon>
        <taxon>Nitrospiraceae</taxon>
        <taxon>Candidatus Nitronereus</taxon>
    </lineage>
</organism>
<keyword evidence="3" id="KW-1185">Reference proteome</keyword>
<dbReference type="Proteomes" id="UP001250932">
    <property type="component" value="Unassembled WGS sequence"/>
</dbReference>
<accession>A0ABU3K5V7</accession>
<name>A0ABU3K5V7_9BACT</name>
<dbReference type="RefSeq" id="WP_313832150.1">
    <property type="nucleotide sequence ID" value="NZ_JAQOUE010000001.1"/>
</dbReference>
<reference evidence="2 3" key="1">
    <citation type="journal article" date="2023" name="ISME J.">
        <title>Cultivation and genomic characterization of novel and ubiquitous marine nitrite-oxidizing bacteria from the Nitrospirales.</title>
        <authorList>
            <person name="Mueller A.J."/>
            <person name="Daebeler A."/>
            <person name="Herbold C.W."/>
            <person name="Kirkegaard R.H."/>
            <person name="Daims H."/>
        </authorList>
    </citation>
    <scope>NUCLEOTIDE SEQUENCE [LARGE SCALE GENOMIC DNA]</scope>
    <source>
        <strain evidence="2 3">EB</strain>
    </source>
</reference>
<dbReference type="GO" id="GO:0016757">
    <property type="term" value="F:glycosyltransferase activity"/>
    <property type="evidence" value="ECO:0007669"/>
    <property type="project" value="UniProtKB-KW"/>
</dbReference>
<comment type="caution">
    <text evidence="2">The sequence shown here is derived from an EMBL/GenBank/DDBJ whole genome shotgun (WGS) entry which is preliminary data.</text>
</comment>
<evidence type="ECO:0000259" key="1">
    <source>
        <dbReference type="Pfam" id="PF13524"/>
    </source>
</evidence>
<protein>
    <submittedName>
        <fullName evidence="2">Glycosyltransferase</fullName>
        <ecNumber evidence="2">2.4.-.-</ecNumber>
    </submittedName>
</protein>
<keyword evidence="2" id="KW-0328">Glycosyltransferase</keyword>
<dbReference type="EC" id="2.4.-.-" evidence="2"/>
<feature type="domain" description="Spore protein YkvP/CgeB glycosyl transferase-like" evidence="1">
    <location>
        <begin position="268"/>
        <end position="364"/>
    </location>
</feature>
<dbReference type="Pfam" id="PF13524">
    <property type="entry name" value="Glyco_trans_1_2"/>
    <property type="match status" value="1"/>
</dbReference>
<gene>
    <name evidence="2" type="ORF">PPG34_05525</name>
</gene>